<dbReference type="RefSeq" id="WP_253359736.1">
    <property type="nucleotide sequence ID" value="NZ_JAIULA010000006.1"/>
</dbReference>
<feature type="transmembrane region" description="Helical" evidence="6">
    <location>
        <begin position="249"/>
        <end position="269"/>
    </location>
</feature>
<evidence type="ECO:0000256" key="1">
    <source>
        <dbReference type="ARBA" id="ARBA00004127"/>
    </source>
</evidence>
<comment type="subcellular location">
    <subcellularLocation>
        <location evidence="1">Endomembrane system</location>
        <topology evidence="1">Multi-pass membrane protein</topology>
    </subcellularLocation>
</comment>
<evidence type="ECO:0000259" key="7">
    <source>
        <dbReference type="Pfam" id="PF00892"/>
    </source>
</evidence>
<evidence type="ECO:0000313" key="9">
    <source>
        <dbReference type="Proteomes" id="UP001139006"/>
    </source>
</evidence>
<accession>A0A9X2FIN3</accession>
<evidence type="ECO:0000256" key="5">
    <source>
        <dbReference type="ARBA" id="ARBA00023136"/>
    </source>
</evidence>
<dbReference type="SUPFAM" id="SSF103481">
    <property type="entry name" value="Multidrug resistance efflux transporter EmrE"/>
    <property type="match status" value="2"/>
</dbReference>
<evidence type="ECO:0000256" key="6">
    <source>
        <dbReference type="SAM" id="Phobius"/>
    </source>
</evidence>
<keyword evidence="9" id="KW-1185">Reference proteome</keyword>
<keyword evidence="4 6" id="KW-1133">Transmembrane helix</keyword>
<feature type="domain" description="EamA" evidence="7">
    <location>
        <begin position="7"/>
        <end position="146"/>
    </location>
</feature>
<dbReference type="EMBL" id="JAIULA010000006">
    <property type="protein sequence ID" value="MCP0886532.1"/>
    <property type="molecule type" value="Genomic_DNA"/>
</dbReference>
<evidence type="ECO:0000256" key="3">
    <source>
        <dbReference type="ARBA" id="ARBA00022692"/>
    </source>
</evidence>
<feature type="transmembrane region" description="Helical" evidence="6">
    <location>
        <begin position="188"/>
        <end position="210"/>
    </location>
</feature>
<keyword evidence="3 6" id="KW-0812">Transmembrane</keyword>
<feature type="transmembrane region" description="Helical" evidence="6">
    <location>
        <begin position="132"/>
        <end position="149"/>
    </location>
</feature>
<feature type="domain" description="EamA" evidence="7">
    <location>
        <begin position="164"/>
        <end position="291"/>
    </location>
</feature>
<dbReference type="Pfam" id="PF00892">
    <property type="entry name" value="EamA"/>
    <property type="match status" value="2"/>
</dbReference>
<dbReference type="InterPro" id="IPR037185">
    <property type="entry name" value="EmrE-like"/>
</dbReference>
<evidence type="ECO:0000313" key="8">
    <source>
        <dbReference type="EMBL" id="MCP0886532.1"/>
    </source>
</evidence>
<dbReference type="PANTHER" id="PTHR32322:SF2">
    <property type="entry name" value="EAMA DOMAIN-CONTAINING PROTEIN"/>
    <property type="match status" value="1"/>
</dbReference>
<comment type="caution">
    <text evidence="8">The sequence shown here is derived from an EMBL/GenBank/DDBJ whole genome shotgun (WGS) entry which is preliminary data.</text>
</comment>
<evidence type="ECO:0000256" key="4">
    <source>
        <dbReference type="ARBA" id="ARBA00022989"/>
    </source>
</evidence>
<dbReference type="GO" id="GO:0016020">
    <property type="term" value="C:membrane"/>
    <property type="evidence" value="ECO:0007669"/>
    <property type="project" value="UniProtKB-SubCell"/>
</dbReference>
<evidence type="ECO:0000256" key="2">
    <source>
        <dbReference type="ARBA" id="ARBA00007362"/>
    </source>
</evidence>
<sequence>MQNNYGRGILYAIIAAVLWGLTGLLSQYLFQKTDVTISWSMGVKSILSGLLILAISYNHDGNHIFSIWHQKKDIASLLVYGLIGLAGVQVTYSLTVLTSDAAIATIIQMLGIIGVIIYSTIFFKQRPRRQEYIAIILSLLGTWLLVTRGHLTELALSKTTVIPGICLIFCSAGLSVLPFNLLRKYSSLIILGWGLLIGGVCFEIIHPFWINPPQPTLIKIIAIILITFVGTALAYLLYLHSMNYINSTVASLLDTFEPLTAALGTVFFFNAHYNWAEYVGSFFILSTVFVLAVGSHHQA</sequence>
<feature type="transmembrane region" description="Helical" evidence="6">
    <location>
        <begin position="101"/>
        <end position="123"/>
    </location>
</feature>
<feature type="transmembrane region" description="Helical" evidence="6">
    <location>
        <begin position="275"/>
        <end position="294"/>
    </location>
</feature>
<dbReference type="AlphaFoldDB" id="A0A9X2FIN3"/>
<dbReference type="InterPro" id="IPR050638">
    <property type="entry name" value="AA-Vitamin_Transporters"/>
</dbReference>
<feature type="transmembrane region" description="Helical" evidence="6">
    <location>
        <begin position="161"/>
        <end position="181"/>
    </location>
</feature>
<feature type="transmembrane region" description="Helical" evidence="6">
    <location>
        <begin position="36"/>
        <end position="57"/>
    </location>
</feature>
<organism evidence="8 9">
    <name type="scientific">Ligilactobacillus ubinensis</name>
    <dbReference type="NCBI Taxonomy" id="2876789"/>
    <lineage>
        <taxon>Bacteria</taxon>
        <taxon>Bacillati</taxon>
        <taxon>Bacillota</taxon>
        <taxon>Bacilli</taxon>
        <taxon>Lactobacillales</taxon>
        <taxon>Lactobacillaceae</taxon>
        <taxon>Ligilactobacillus</taxon>
    </lineage>
</organism>
<name>A0A9X2FIN3_9LACO</name>
<dbReference type="InterPro" id="IPR000620">
    <property type="entry name" value="EamA_dom"/>
</dbReference>
<feature type="transmembrane region" description="Helical" evidence="6">
    <location>
        <begin position="216"/>
        <end position="237"/>
    </location>
</feature>
<dbReference type="Proteomes" id="UP001139006">
    <property type="component" value="Unassembled WGS sequence"/>
</dbReference>
<keyword evidence="5 6" id="KW-0472">Membrane</keyword>
<feature type="transmembrane region" description="Helical" evidence="6">
    <location>
        <begin position="9"/>
        <end position="30"/>
    </location>
</feature>
<protein>
    <submittedName>
        <fullName evidence="8">DMT family transporter</fullName>
    </submittedName>
</protein>
<dbReference type="PANTHER" id="PTHR32322">
    <property type="entry name" value="INNER MEMBRANE TRANSPORTER"/>
    <property type="match status" value="1"/>
</dbReference>
<comment type="similarity">
    <text evidence="2">Belongs to the EamA transporter family.</text>
</comment>
<reference evidence="8 9" key="1">
    <citation type="journal article" date="2023" name="Int. J. Syst. Evol. Microbiol.">
        <title>Ligilactobacillus ubinensis sp. nov., a novel species isolated from the wild ferment of a durian fruit (Durio zibethinus).</title>
        <authorList>
            <person name="Heng Y.C."/>
            <person name="Menon N."/>
            <person name="Chen B."/>
            <person name="Loo B.Z.L."/>
            <person name="Wong G.W.J."/>
            <person name="Lim A.C.H."/>
            <person name="Silvaraju S."/>
            <person name="Kittelmann S."/>
        </authorList>
    </citation>
    <scope>NUCLEOTIDE SEQUENCE [LARGE SCALE GENOMIC DNA]</scope>
    <source>
        <strain evidence="8 9">WILCCON 0076</strain>
    </source>
</reference>
<feature type="transmembrane region" description="Helical" evidence="6">
    <location>
        <begin position="77"/>
        <end position="95"/>
    </location>
</feature>
<proteinExistence type="inferred from homology"/>
<gene>
    <name evidence="8" type="ORF">LB941_04170</name>
</gene>